<dbReference type="RefSeq" id="WP_170860710.1">
    <property type="nucleotide sequence ID" value="NZ_CAWQZC010000101.1"/>
</dbReference>
<reference evidence="1 2" key="1">
    <citation type="submission" date="2016-11" db="EMBL/GenBank/DDBJ databases">
        <authorList>
            <person name="Klemetsen T."/>
        </authorList>
    </citation>
    <scope>NUCLEOTIDE SEQUENCE [LARGE SCALE GENOMIC DNA]</scope>
    <source>
        <strain evidence="1">MT 2528</strain>
    </source>
</reference>
<protein>
    <submittedName>
        <fullName evidence="1">Uncharacterized protein</fullName>
    </submittedName>
</protein>
<dbReference type="Proteomes" id="UP000182660">
    <property type="component" value="Unassembled WGS sequence"/>
</dbReference>
<evidence type="ECO:0000313" key="1">
    <source>
        <dbReference type="EMBL" id="SGY85184.1"/>
    </source>
</evidence>
<comment type="caution">
    <text evidence="1">The sequence shown here is derived from an EMBL/GenBank/DDBJ whole genome shotgun (WGS) entry which is preliminary data.</text>
</comment>
<organism evidence="1 2">
    <name type="scientific">Moritella viscosa</name>
    <dbReference type="NCBI Taxonomy" id="80854"/>
    <lineage>
        <taxon>Bacteria</taxon>
        <taxon>Pseudomonadati</taxon>
        <taxon>Pseudomonadota</taxon>
        <taxon>Gammaproteobacteria</taxon>
        <taxon>Alteromonadales</taxon>
        <taxon>Moritellaceae</taxon>
        <taxon>Moritella</taxon>
    </lineage>
</organism>
<dbReference type="EMBL" id="FPLJ01000022">
    <property type="protein sequence ID" value="SGY85184.1"/>
    <property type="molecule type" value="Genomic_DNA"/>
</dbReference>
<evidence type="ECO:0000313" key="2">
    <source>
        <dbReference type="Proteomes" id="UP000182660"/>
    </source>
</evidence>
<proteinExistence type="predicted"/>
<dbReference type="GeneID" id="61298347"/>
<sequence>MKNPVLEEIKAFAVKRLKETYGYCGVADGEDVAMINSDDRNGFDIKITIKVEPE</sequence>
<accession>A0ABY1HCK5</accession>
<keyword evidence="2" id="KW-1185">Reference proteome</keyword>
<name>A0ABY1HCK5_9GAMM</name>
<gene>
    <name evidence="1" type="ORF">MT2528_0803</name>
</gene>